<evidence type="ECO:0000256" key="2">
    <source>
        <dbReference type="ARBA" id="ARBA00023002"/>
    </source>
</evidence>
<dbReference type="InterPro" id="IPR002937">
    <property type="entry name" value="Amino_oxidase"/>
</dbReference>
<name>E8U655_DEIML</name>
<protein>
    <submittedName>
        <fullName evidence="4">Amine oxidase</fullName>
    </submittedName>
</protein>
<dbReference type="Gene3D" id="3.50.50.60">
    <property type="entry name" value="FAD/NAD(P)-binding domain"/>
    <property type="match status" value="1"/>
</dbReference>
<dbReference type="KEGG" id="dmr:Deima_0890"/>
<dbReference type="STRING" id="709986.Deima_0890"/>
<dbReference type="HOGENOM" id="CLU_039679_0_0_0"/>
<keyword evidence="5" id="KW-1185">Reference proteome</keyword>
<evidence type="ECO:0000259" key="3">
    <source>
        <dbReference type="Pfam" id="PF01593"/>
    </source>
</evidence>
<dbReference type="Pfam" id="PF01593">
    <property type="entry name" value="Amino_oxidase"/>
    <property type="match status" value="1"/>
</dbReference>
<reference evidence="5" key="2">
    <citation type="submission" date="2011-01" db="EMBL/GenBank/DDBJ databases">
        <title>The complete genome of Deinococcus maricopensis DSM 21211.</title>
        <authorList>
            <consortium name="US DOE Joint Genome Institute (JGI-PGF)"/>
            <person name="Lucas S."/>
            <person name="Copeland A."/>
            <person name="Lapidus A."/>
            <person name="Goodwin L."/>
            <person name="Pitluck S."/>
            <person name="Kyrpides N."/>
            <person name="Mavromatis K."/>
            <person name="Pagani I."/>
            <person name="Ivanova N."/>
            <person name="Ovchinnikova G."/>
            <person name="Zeytun A."/>
            <person name="Detter J.C."/>
            <person name="Han C."/>
            <person name="Land M."/>
            <person name="Hauser L."/>
            <person name="Markowitz V."/>
            <person name="Cheng J.-F."/>
            <person name="Hugenholtz P."/>
            <person name="Woyke T."/>
            <person name="Wu D."/>
            <person name="Pukall R."/>
            <person name="Gehrich-Schroeter G."/>
            <person name="Brambilla E."/>
            <person name="Klenk H.-P."/>
            <person name="Eisen J.A."/>
        </authorList>
    </citation>
    <scope>NUCLEOTIDE SEQUENCE [LARGE SCALE GENOMIC DNA]</scope>
    <source>
        <strain evidence="5">DSM 21211 / LMG 22137 / NRRL B-23946 / LB-34</strain>
    </source>
</reference>
<dbReference type="PANTHER" id="PTHR42841">
    <property type="entry name" value="AMINE OXIDASE"/>
    <property type="match status" value="1"/>
</dbReference>
<dbReference type="Proteomes" id="UP000008635">
    <property type="component" value="Chromosome"/>
</dbReference>
<comment type="cofactor">
    <cofactor evidence="1">
        <name>FAD</name>
        <dbReference type="ChEBI" id="CHEBI:57692"/>
    </cofactor>
</comment>
<gene>
    <name evidence="4" type="ordered locus">Deima_0890</name>
</gene>
<sequence>MTDTLVIGAGLAGLTAARALQRAGRHVRVLDAAEHPGGRLHTHTDDGFTYDAGFQVLFTAYPAVRRHLNLHALDLIALPPGAELRRGAHAEVLGDPIRDRAALTRTVLARSVPLADKLRVAHLAADLRRGPAHALLRGPDERTDAFLRARGFSDRALDAFFRPFFGGIFLNRELTTSARLFRYYFRMLMDGQAAIPRRGMREIPRQLARGLHVMCRVQVHSLHPHAGGVTVLTNAGDLEARNVIVAADPPEIARLTRERVHLGSVPATYLYYAAPDAPTAQPRLILNTAPGLINNAHWTSHALPGRAPGGQHLLTVTVLGHPDLHDDALDAGVREELRGWYGPGVHAWRTLRVERLAHAQYPQPPEYAATLPGHGTALPGVLIASEVTSMSSIQGAMESGEKAAAILLNDAAGMSRPRGA</sequence>
<dbReference type="OrthoDB" id="9767561at2"/>
<feature type="domain" description="Amine oxidase" evidence="3">
    <location>
        <begin position="11"/>
        <end position="407"/>
    </location>
</feature>
<dbReference type="InterPro" id="IPR036188">
    <property type="entry name" value="FAD/NAD-bd_sf"/>
</dbReference>
<dbReference type="EMBL" id="CP002454">
    <property type="protein sequence ID" value="ADV66544.1"/>
    <property type="molecule type" value="Genomic_DNA"/>
</dbReference>
<dbReference type="AlphaFoldDB" id="E8U655"/>
<dbReference type="PRINTS" id="PR00757">
    <property type="entry name" value="AMINEOXDASEF"/>
</dbReference>
<organism evidence="4 5">
    <name type="scientific">Deinococcus maricopensis (strain DSM 21211 / LMG 22137 / NRRL B-23946 / LB-34)</name>
    <dbReference type="NCBI Taxonomy" id="709986"/>
    <lineage>
        <taxon>Bacteria</taxon>
        <taxon>Thermotogati</taxon>
        <taxon>Deinococcota</taxon>
        <taxon>Deinococci</taxon>
        <taxon>Deinococcales</taxon>
        <taxon>Deinococcaceae</taxon>
        <taxon>Deinococcus</taxon>
    </lineage>
</organism>
<dbReference type="SUPFAM" id="SSF51905">
    <property type="entry name" value="FAD/NAD(P)-binding domain"/>
    <property type="match status" value="1"/>
</dbReference>
<proteinExistence type="predicted"/>
<dbReference type="GO" id="GO:0016491">
    <property type="term" value="F:oxidoreductase activity"/>
    <property type="evidence" value="ECO:0007669"/>
    <property type="project" value="UniProtKB-KW"/>
</dbReference>
<evidence type="ECO:0000256" key="1">
    <source>
        <dbReference type="ARBA" id="ARBA00001974"/>
    </source>
</evidence>
<evidence type="ECO:0000313" key="5">
    <source>
        <dbReference type="Proteomes" id="UP000008635"/>
    </source>
</evidence>
<dbReference type="eggNOG" id="COG1232">
    <property type="taxonomic scope" value="Bacteria"/>
</dbReference>
<evidence type="ECO:0000313" key="4">
    <source>
        <dbReference type="EMBL" id="ADV66544.1"/>
    </source>
</evidence>
<reference evidence="4 5" key="1">
    <citation type="journal article" date="2011" name="Stand. Genomic Sci.">
        <title>Complete genome sequence of Deinococcus maricopensis type strain (LB-34).</title>
        <authorList>
            <person name="Pukall R."/>
            <person name="Zeytun A."/>
            <person name="Lucas S."/>
            <person name="Lapidus A."/>
            <person name="Hammon N."/>
            <person name="Deshpande S."/>
            <person name="Nolan M."/>
            <person name="Cheng J.F."/>
            <person name="Pitluck S."/>
            <person name="Liolios K."/>
            <person name="Pagani I."/>
            <person name="Mikhailova N."/>
            <person name="Ivanova N."/>
            <person name="Mavromatis K."/>
            <person name="Pati A."/>
            <person name="Tapia R."/>
            <person name="Han C."/>
            <person name="Goodwin L."/>
            <person name="Chen A."/>
            <person name="Palaniappan K."/>
            <person name="Land M."/>
            <person name="Hauser L."/>
            <person name="Chang Y.J."/>
            <person name="Jeffries C.D."/>
            <person name="Brambilla E.M."/>
            <person name="Rohde M."/>
            <person name="Goker M."/>
            <person name="Detter J.C."/>
            <person name="Woyke T."/>
            <person name="Bristow J."/>
            <person name="Eisen J.A."/>
            <person name="Markowitz V."/>
            <person name="Hugenholtz P."/>
            <person name="Kyrpides N.C."/>
            <person name="Klenk H.P."/>
        </authorList>
    </citation>
    <scope>NUCLEOTIDE SEQUENCE [LARGE SCALE GENOMIC DNA]</scope>
    <source>
        <strain evidence="5">DSM 21211 / LMG 22137 / NRRL B-23946 / LB-34</strain>
    </source>
</reference>
<dbReference type="RefSeq" id="WP_013556049.1">
    <property type="nucleotide sequence ID" value="NC_014958.1"/>
</dbReference>
<dbReference type="InterPro" id="IPR001613">
    <property type="entry name" value="Flavin_amine_oxidase"/>
</dbReference>
<keyword evidence="2" id="KW-0560">Oxidoreductase</keyword>
<accession>E8U655</accession>